<dbReference type="OMA" id="HRSASMV"/>
<evidence type="ECO:0000256" key="1">
    <source>
        <dbReference type="SAM" id="MobiDB-lite"/>
    </source>
</evidence>
<accession>S8AP95</accession>
<evidence type="ECO:0000313" key="3">
    <source>
        <dbReference type="Proteomes" id="UP000015100"/>
    </source>
</evidence>
<evidence type="ECO:0000313" key="2">
    <source>
        <dbReference type="EMBL" id="EPS42916.1"/>
    </source>
</evidence>
<feature type="compositionally biased region" description="Polar residues" evidence="1">
    <location>
        <begin position="85"/>
        <end position="109"/>
    </location>
</feature>
<dbReference type="AlphaFoldDB" id="S8AP95"/>
<reference evidence="2 3" key="1">
    <citation type="journal article" date="2013" name="PLoS Genet.">
        <title>Genomic mechanisms accounting for the adaptation to parasitism in nematode-trapping fungi.</title>
        <authorList>
            <person name="Meerupati T."/>
            <person name="Andersson K.M."/>
            <person name="Friman E."/>
            <person name="Kumar D."/>
            <person name="Tunlid A."/>
            <person name="Ahren D."/>
        </authorList>
    </citation>
    <scope>NUCLEOTIDE SEQUENCE [LARGE SCALE GENOMIC DNA]</scope>
    <source>
        <strain evidence="2 3">CBS 200.50</strain>
    </source>
</reference>
<dbReference type="EMBL" id="AQGS01000096">
    <property type="protein sequence ID" value="EPS42916.1"/>
    <property type="molecule type" value="Genomic_DNA"/>
</dbReference>
<reference evidence="3" key="2">
    <citation type="submission" date="2013-04" db="EMBL/GenBank/DDBJ databases">
        <title>Genomic mechanisms accounting for the adaptation to parasitism in nematode-trapping fungi.</title>
        <authorList>
            <person name="Ahren D.G."/>
        </authorList>
    </citation>
    <scope>NUCLEOTIDE SEQUENCE [LARGE SCALE GENOMIC DNA]</scope>
    <source>
        <strain evidence="3">CBS 200.50</strain>
    </source>
</reference>
<dbReference type="HOGENOM" id="CLU_105122_0_0_1"/>
<gene>
    <name evidence="2" type="ORF">H072_3104</name>
</gene>
<feature type="compositionally biased region" description="Basic residues" evidence="1">
    <location>
        <begin position="190"/>
        <end position="200"/>
    </location>
</feature>
<feature type="region of interest" description="Disordered" evidence="1">
    <location>
        <begin position="186"/>
        <end position="211"/>
    </location>
</feature>
<dbReference type="STRING" id="1284197.S8AP95"/>
<proteinExistence type="predicted"/>
<keyword evidence="3" id="KW-1185">Reference proteome</keyword>
<dbReference type="OrthoDB" id="10267139at2759"/>
<feature type="compositionally biased region" description="Acidic residues" evidence="1">
    <location>
        <begin position="132"/>
        <end position="141"/>
    </location>
</feature>
<sequence>MVTIKIYSSGTHYGPLKPPATLRYDLRKITNPPKHLRNLDARSKNLREHLLNESDFVGLLETIHNDILREVESLDSAGGTDKETTSPTQHIQQSLDEQESGESSRTANHASEETSLSEASARVAENPTTEESLGDSEILDSEDGPTITVNCFCHLGRHRSASMVEELGRLKWPKNIQLELFHRDIDKDRRKSKKQRRVGKSSKSFHDQEED</sequence>
<feature type="region of interest" description="Disordered" evidence="1">
    <location>
        <begin position="76"/>
        <end position="141"/>
    </location>
</feature>
<protein>
    <submittedName>
        <fullName evidence="2">Uncharacterized protein</fullName>
    </submittedName>
</protein>
<name>S8AP95_DACHA</name>
<dbReference type="eggNOG" id="ENOG502SCS0">
    <property type="taxonomic scope" value="Eukaryota"/>
</dbReference>
<organism evidence="2 3">
    <name type="scientific">Dactylellina haptotyla (strain CBS 200.50)</name>
    <name type="common">Nematode-trapping fungus</name>
    <name type="synonym">Monacrosporium haptotylum</name>
    <dbReference type="NCBI Taxonomy" id="1284197"/>
    <lineage>
        <taxon>Eukaryota</taxon>
        <taxon>Fungi</taxon>
        <taxon>Dikarya</taxon>
        <taxon>Ascomycota</taxon>
        <taxon>Pezizomycotina</taxon>
        <taxon>Orbiliomycetes</taxon>
        <taxon>Orbiliales</taxon>
        <taxon>Orbiliaceae</taxon>
        <taxon>Dactylellina</taxon>
    </lineage>
</organism>
<comment type="caution">
    <text evidence="2">The sequence shown here is derived from an EMBL/GenBank/DDBJ whole genome shotgun (WGS) entry which is preliminary data.</text>
</comment>
<dbReference type="Proteomes" id="UP000015100">
    <property type="component" value="Unassembled WGS sequence"/>
</dbReference>